<feature type="chain" id="PRO_5004487906" description="Tetratricopeptide repeat protein" evidence="1">
    <location>
        <begin position="18"/>
        <end position="381"/>
    </location>
</feature>
<proteinExistence type="predicted"/>
<evidence type="ECO:0008006" key="4">
    <source>
        <dbReference type="Google" id="ProtNLM"/>
    </source>
</evidence>
<accession>R9PIC0</accession>
<dbReference type="Gene3D" id="1.25.40.10">
    <property type="entry name" value="Tetratricopeptide repeat domain"/>
    <property type="match status" value="1"/>
</dbReference>
<dbReference type="STRING" id="1331007.AALB_1219"/>
<reference evidence="2" key="1">
    <citation type="journal article" date="2013" name="Genome Announc.">
        <title>Draft Genome Sequence of Agarivorans albus Strain MKT 106T, an Agarolytic Marine Bacterium.</title>
        <authorList>
            <person name="Yasuike M."/>
            <person name="Nakamura Y."/>
            <person name="Kai W."/>
            <person name="Fujiwara A."/>
            <person name="Fukui Y."/>
            <person name="Satomi M."/>
            <person name="Sano M."/>
        </authorList>
    </citation>
    <scope>NUCLEOTIDE SEQUENCE [LARGE SCALE GENOMIC DNA]</scope>
</reference>
<sequence>MKAFYILALSLMLSACASNDTGRSVPSVSETNNPVVKNQEPAELYSDRYFVNYANALNQHTENALRSKIVEAKMVEKLETDLAFTFNANQRANVTQLLSSLTDTSITAILAQPGGSWKYVDSDVHTKQQATSYYRFTLDGTFAYYEISWLDGHIVDIFNLFTGVGISDSFDLVIDMEQYRKTHPNSGIQRMGDFFEAVRQASYTEMLFAYNEIPKPFQQKPLVLAGLMKAYINQPSLVMPRSFVVYMEKHQPVHPRFYAYYYDNQQFDLAIESLKHFPETVVKDVRVQVEIGNALYESGQTEKAEDYLVNALLKAPSEPFGYIWLLGLSIDTKQYQQTELILKVLYDRFDTRYSKTDLLTFDRGEEYLKSASYQRYKQYLN</sequence>
<evidence type="ECO:0000313" key="3">
    <source>
        <dbReference type="Proteomes" id="UP000014461"/>
    </source>
</evidence>
<evidence type="ECO:0000256" key="1">
    <source>
        <dbReference type="SAM" id="SignalP"/>
    </source>
</evidence>
<gene>
    <name evidence="2" type="ORF">AALB_1219</name>
</gene>
<comment type="caution">
    <text evidence="2">The sequence shown here is derived from an EMBL/GenBank/DDBJ whole genome shotgun (WGS) entry which is preliminary data.</text>
</comment>
<dbReference type="PROSITE" id="PS51257">
    <property type="entry name" value="PROKAR_LIPOPROTEIN"/>
    <property type="match status" value="1"/>
</dbReference>
<dbReference type="InterPro" id="IPR011990">
    <property type="entry name" value="TPR-like_helical_dom_sf"/>
</dbReference>
<dbReference type="Proteomes" id="UP000014461">
    <property type="component" value="Unassembled WGS sequence"/>
</dbReference>
<protein>
    <recommendedName>
        <fullName evidence="4">Tetratricopeptide repeat protein</fullName>
    </recommendedName>
</protein>
<organism evidence="2 3">
    <name type="scientific">Agarivorans albus MKT 106</name>
    <dbReference type="NCBI Taxonomy" id="1331007"/>
    <lineage>
        <taxon>Bacteria</taxon>
        <taxon>Pseudomonadati</taxon>
        <taxon>Pseudomonadota</taxon>
        <taxon>Gammaproteobacteria</taxon>
        <taxon>Alteromonadales</taxon>
        <taxon>Alteromonadaceae</taxon>
        <taxon>Agarivorans</taxon>
    </lineage>
</organism>
<keyword evidence="3" id="KW-1185">Reference proteome</keyword>
<dbReference type="RefSeq" id="WP_016400907.1">
    <property type="nucleotide sequence ID" value="NZ_BARX01000006.1"/>
</dbReference>
<keyword evidence="1" id="KW-0732">Signal</keyword>
<dbReference type="AlphaFoldDB" id="R9PIC0"/>
<dbReference type="OrthoDB" id="9850536at2"/>
<dbReference type="SUPFAM" id="SSF48452">
    <property type="entry name" value="TPR-like"/>
    <property type="match status" value="1"/>
</dbReference>
<name>R9PIC0_AGAAL</name>
<feature type="signal peptide" evidence="1">
    <location>
        <begin position="1"/>
        <end position="17"/>
    </location>
</feature>
<evidence type="ECO:0000313" key="2">
    <source>
        <dbReference type="EMBL" id="GAD01139.1"/>
    </source>
</evidence>
<dbReference type="EMBL" id="BARX01000006">
    <property type="protein sequence ID" value="GAD01139.1"/>
    <property type="molecule type" value="Genomic_DNA"/>
</dbReference>